<dbReference type="InterPro" id="IPR007224">
    <property type="entry name" value="TIF_Rrn11"/>
</dbReference>
<organism evidence="2 3">
    <name type="scientific">Kwoniella shivajii</name>
    <dbReference type="NCBI Taxonomy" id="564305"/>
    <lineage>
        <taxon>Eukaryota</taxon>
        <taxon>Fungi</taxon>
        <taxon>Dikarya</taxon>
        <taxon>Basidiomycota</taxon>
        <taxon>Agaricomycotina</taxon>
        <taxon>Tremellomycetes</taxon>
        <taxon>Tremellales</taxon>
        <taxon>Cryptococcaceae</taxon>
        <taxon>Kwoniella</taxon>
    </lineage>
</organism>
<sequence>MPLNNHLDISPNDINIYQNQHASIRKRWIQNIIDLLHSCLLKGDIERAKRAWAILVRCREVNWKSRWYWGLLILSSTNDDSSYRNETGSGSRFDQSQRSTFSHGYQGKEVERWLNALRVSAREEDKPSLLHALVLHLIKYGQYRHAYDHLETYLPSYPYLLSGPLHTYAGLLAFYLAQPISSRAESSQQKANDNDQSSSRGSSPSQSLDSRPPDVAGIRQARGWFSKALAIDENDEVAKQFINLIDNPHDKDGVSDDSDEELEKIDENSMEEISEEDEEKSTSEDEEEKGSMSGSEGDWYQ</sequence>
<dbReference type="Proteomes" id="UP001329825">
    <property type="component" value="Chromosome 11"/>
</dbReference>
<protein>
    <submittedName>
        <fullName evidence="2">Uncharacterized protein</fullName>
    </submittedName>
</protein>
<evidence type="ECO:0000313" key="3">
    <source>
        <dbReference type="Proteomes" id="UP001329825"/>
    </source>
</evidence>
<feature type="region of interest" description="Disordered" evidence="1">
    <location>
        <begin position="185"/>
        <end position="214"/>
    </location>
</feature>
<feature type="region of interest" description="Disordered" evidence="1">
    <location>
        <begin position="246"/>
        <end position="301"/>
    </location>
</feature>
<gene>
    <name evidence="2" type="ORF">IL334_007615</name>
</gene>
<feature type="compositionally biased region" description="Acidic residues" evidence="1">
    <location>
        <begin position="255"/>
        <end position="288"/>
    </location>
</feature>
<proteinExistence type="predicted"/>
<reference evidence="2 3" key="1">
    <citation type="submission" date="2024-01" db="EMBL/GenBank/DDBJ databases">
        <title>Comparative genomics of Cryptococcus and Kwoniella reveals pathogenesis evolution and contrasting modes of karyotype evolution via chromosome fusion or intercentromeric recombination.</title>
        <authorList>
            <person name="Coelho M.A."/>
            <person name="David-Palma M."/>
            <person name="Shea T."/>
            <person name="Bowers K."/>
            <person name="McGinley-Smith S."/>
            <person name="Mohammad A.W."/>
            <person name="Gnirke A."/>
            <person name="Yurkov A.M."/>
            <person name="Nowrousian M."/>
            <person name="Sun S."/>
            <person name="Cuomo C.A."/>
            <person name="Heitman J."/>
        </authorList>
    </citation>
    <scope>NUCLEOTIDE SEQUENCE [LARGE SCALE GENOMIC DNA]</scope>
    <source>
        <strain evidence="2">CBS 11374</strain>
    </source>
</reference>
<dbReference type="RefSeq" id="XP_062795356.1">
    <property type="nucleotide sequence ID" value="XM_062939305.1"/>
</dbReference>
<dbReference type="InterPro" id="IPR053029">
    <property type="entry name" value="RNA_pol_I-specific_init_factor"/>
</dbReference>
<dbReference type="PANTHER" id="PTHR28244">
    <property type="entry name" value="RNA POLYMERASE I-SPECIFIC TRANSCRIPTION INITIATION FACTOR RRN11"/>
    <property type="match status" value="1"/>
</dbReference>
<keyword evidence="3" id="KW-1185">Reference proteome</keyword>
<name>A0ABZ1DD37_9TREE</name>
<feature type="compositionally biased region" description="Low complexity" evidence="1">
    <location>
        <begin position="291"/>
        <end position="301"/>
    </location>
</feature>
<evidence type="ECO:0000313" key="2">
    <source>
        <dbReference type="EMBL" id="WRT70617.1"/>
    </source>
</evidence>
<dbReference type="Pfam" id="PF04090">
    <property type="entry name" value="Rrn11"/>
    <property type="match status" value="1"/>
</dbReference>
<evidence type="ECO:0000256" key="1">
    <source>
        <dbReference type="SAM" id="MobiDB-lite"/>
    </source>
</evidence>
<dbReference type="GeneID" id="87959745"/>
<feature type="compositionally biased region" description="Low complexity" evidence="1">
    <location>
        <begin position="195"/>
        <end position="214"/>
    </location>
</feature>
<dbReference type="PANTHER" id="PTHR28244:SF1">
    <property type="entry name" value="RNA POLYMERASE I-SPECIFIC TRANSCRIPTION INITIATION FACTOR RRN11"/>
    <property type="match status" value="1"/>
</dbReference>
<dbReference type="EMBL" id="CP141891">
    <property type="protein sequence ID" value="WRT70617.1"/>
    <property type="molecule type" value="Genomic_DNA"/>
</dbReference>
<accession>A0ABZ1DD37</accession>